<feature type="region of interest" description="Disordered" evidence="1">
    <location>
        <begin position="743"/>
        <end position="865"/>
    </location>
</feature>
<feature type="compositionally biased region" description="Polar residues" evidence="1">
    <location>
        <begin position="131"/>
        <end position="146"/>
    </location>
</feature>
<name>A0A8H2WG09_9AGAM</name>
<evidence type="ECO:0000256" key="1">
    <source>
        <dbReference type="SAM" id="MobiDB-lite"/>
    </source>
</evidence>
<feature type="compositionally biased region" description="Low complexity" evidence="1">
    <location>
        <begin position="754"/>
        <end position="765"/>
    </location>
</feature>
<dbReference type="SMART" id="SM00444">
    <property type="entry name" value="GYF"/>
    <property type="match status" value="1"/>
</dbReference>
<feature type="compositionally biased region" description="Basic and acidic residues" evidence="1">
    <location>
        <begin position="900"/>
        <end position="911"/>
    </location>
</feature>
<accession>A0A8H2WG09</accession>
<reference evidence="3" key="1">
    <citation type="submission" date="2021-01" db="EMBL/GenBank/DDBJ databases">
        <authorList>
            <person name="Kaushik A."/>
        </authorList>
    </citation>
    <scope>NUCLEOTIDE SEQUENCE</scope>
    <source>
        <strain evidence="3">AG1-1B</strain>
    </source>
</reference>
<dbReference type="InterPro" id="IPR051640">
    <property type="entry name" value="GRB10-interact_GYF"/>
</dbReference>
<feature type="compositionally biased region" description="Polar residues" evidence="1">
    <location>
        <begin position="798"/>
        <end position="810"/>
    </location>
</feature>
<dbReference type="Pfam" id="PF02213">
    <property type="entry name" value="GYF"/>
    <property type="match status" value="1"/>
</dbReference>
<evidence type="ECO:0000313" key="3">
    <source>
        <dbReference type="EMBL" id="CAE6367291.1"/>
    </source>
</evidence>
<dbReference type="InterPro" id="IPR035445">
    <property type="entry name" value="GYF-like_dom_sf"/>
</dbReference>
<dbReference type="SUPFAM" id="SSF55277">
    <property type="entry name" value="GYF domain"/>
    <property type="match status" value="1"/>
</dbReference>
<feature type="region of interest" description="Disordered" evidence="1">
    <location>
        <begin position="880"/>
        <end position="1028"/>
    </location>
</feature>
<gene>
    <name evidence="3" type="ORF">RDB_LOCUS14324</name>
</gene>
<dbReference type="PROSITE" id="PS50829">
    <property type="entry name" value="GYF"/>
    <property type="match status" value="1"/>
</dbReference>
<feature type="compositionally biased region" description="Polar residues" evidence="1">
    <location>
        <begin position="20"/>
        <end position="30"/>
    </location>
</feature>
<feature type="compositionally biased region" description="Basic and acidic residues" evidence="1">
    <location>
        <begin position="822"/>
        <end position="841"/>
    </location>
</feature>
<evidence type="ECO:0000313" key="4">
    <source>
        <dbReference type="Proteomes" id="UP000663826"/>
    </source>
</evidence>
<dbReference type="EMBL" id="CAJMWQ010000602">
    <property type="protein sequence ID" value="CAE6367291.1"/>
    <property type="molecule type" value="Genomic_DNA"/>
</dbReference>
<dbReference type="Proteomes" id="UP000663826">
    <property type="component" value="Unassembled WGS sequence"/>
</dbReference>
<feature type="region of interest" description="Disordered" evidence="1">
    <location>
        <begin position="162"/>
        <end position="195"/>
    </location>
</feature>
<dbReference type="PANTHER" id="PTHR14445">
    <property type="entry name" value="GRB10 INTERACTING GYF PROTEIN"/>
    <property type="match status" value="1"/>
</dbReference>
<feature type="compositionally biased region" description="Polar residues" evidence="1">
    <location>
        <begin position="295"/>
        <end position="304"/>
    </location>
</feature>
<feature type="region of interest" description="Disordered" evidence="1">
    <location>
        <begin position="1101"/>
        <end position="1151"/>
    </location>
</feature>
<sequence length="1151" mass="119355">MTSASSLHFGPEWMRKPSRASLTPLSPNAGNSPGTTSSLLPTPPNPGATQLPNVSSYSSLLTSASPPPQIKSEDENYPFRYSKDQLLRVWKDGGGRGGLGLEVERWPGIVREVGGEPQGVKEMTPDERKLFSTSVNSDPPMRRNTTNLSLASDRQQNKIGQGIGIGLGPASPRGIGAPRRRGTGATDDPASGPFIPRKLSLSSSLLTGNVAVNAPNSPGGPLPSPRTRLPGLDNPDTAADVWTRGAPGVPTDSPWSAMGARRRTNEGPTARAWGNGGGTPSTGLGIGRGISFGSLANGTPSGNDSVDEKLSPSVSPGPGPVSNPDAIAPANEDPTSQPGLTGDTTQSPAGATNMIYATNGLATPEPNEDFANIQWSYKDPTGQIQGPFVGATMQQWFEAGYFAEDLLIKRTHIDPDFEPLRDFRRRAPPIRPNESHIQMFLSPLAPRAPPNLPPPQSLLRGSDTPPNPSPRLAHLMTSIHDASNLGPMSAGASGGSPLANSPALSAAAAARSTTLDSYLAPGQNGVAGEGLVAGGGAVLTNAALERKKREEFIQSLRERELAMGVGASSPQPFVSTGPFGGAFAPNPASQFAQFAPGVPSFGNRLNVPMPAAPLPIPVNNASLGAVSPFPHSGPVLWSSGDQMATPGAYAVPSSEFDHGMIYQSVPNPNHQGTWQGPAPTWENEQELPPAVEAAINVAEEPIHTPISDAHVHDSPSSLQQELPTEPAVENITAALEETRIQEAEIKEEEETTPESEPAPAPTANENLLASSNKRKGKKATSKDPVAPAPAPVLAPESPQASTPATAWATTEQEKPASLSLREIQEAEARKAEARKVAERVAKASAPAPNAGTATDEAAGVTGSWGLPQVGARSNVPAQAAATNNGPAWTKPATAPAGKKSMKEIQEEEERRKKTAAAAAAANTNVTKETPAVIAQQAAKRAYADSAKNVATTGAGAWSTVGPQGKANGPPAAVRQPSSSTTAPATRAVPGSSAPRPNSSASNATQSASASASASAPAKSAKPVAAEETPVAPSLDFLKWLKESLKGLNGINVEEFMQMLLSFPLDPSPAVIEIISDSIYANSSTLDGRRFAAEFCQKRKADAAAARAKPGSTSGSKVPRASLADVVKTQPKPVQSEWGFKTVQKKPKGGRK</sequence>
<feature type="region of interest" description="Disordered" evidence="1">
    <location>
        <begin position="113"/>
        <end position="146"/>
    </location>
</feature>
<dbReference type="AlphaFoldDB" id="A0A8H2WG09"/>
<protein>
    <recommendedName>
        <fullName evidence="2">GYF domain-containing protein</fullName>
    </recommendedName>
</protein>
<dbReference type="GO" id="GO:0005829">
    <property type="term" value="C:cytosol"/>
    <property type="evidence" value="ECO:0007669"/>
    <property type="project" value="TreeGrafter"/>
</dbReference>
<dbReference type="PANTHER" id="PTHR14445:SF36">
    <property type="entry name" value="FI03272P-RELATED"/>
    <property type="match status" value="1"/>
</dbReference>
<feature type="compositionally biased region" description="Low complexity" evidence="1">
    <location>
        <begin position="915"/>
        <end position="924"/>
    </location>
</feature>
<dbReference type="Gene3D" id="3.30.1490.40">
    <property type="match status" value="1"/>
</dbReference>
<feature type="compositionally biased region" description="Low complexity" evidence="1">
    <location>
        <begin position="55"/>
        <end position="64"/>
    </location>
</feature>
<feature type="compositionally biased region" description="Low complexity" evidence="1">
    <location>
        <begin position="991"/>
        <end position="1025"/>
    </location>
</feature>
<evidence type="ECO:0000259" key="2">
    <source>
        <dbReference type="PROSITE" id="PS50829"/>
    </source>
</evidence>
<feature type="compositionally biased region" description="Pro residues" evidence="1">
    <location>
        <begin position="446"/>
        <end position="456"/>
    </location>
</feature>
<feature type="region of interest" description="Disordered" evidence="1">
    <location>
        <begin position="295"/>
        <end position="351"/>
    </location>
</feature>
<feature type="domain" description="GYF" evidence="2">
    <location>
        <begin position="372"/>
        <end position="421"/>
    </location>
</feature>
<feature type="compositionally biased region" description="Polar residues" evidence="1">
    <location>
        <begin position="333"/>
        <end position="350"/>
    </location>
</feature>
<comment type="caution">
    <text evidence="3">The sequence shown here is derived from an EMBL/GenBank/DDBJ whole genome shotgun (WGS) entry which is preliminary data.</text>
</comment>
<dbReference type="CDD" id="cd00072">
    <property type="entry name" value="GYF"/>
    <property type="match status" value="1"/>
</dbReference>
<feature type="region of interest" description="Disordered" evidence="1">
    <location>
        <begin position="444"/>
        <end position="473"/>
    </location>
</feature>
<feature type="region of interest" description="Disordered" evidence="1">
    <location>
        <begin position="241"/>
        <end position="261"/>
    </location>
</feature>
<feature type="compositionally biased region" description="Low complexity" evidence="1">
    <location>
        <begin position="31"/>
        <end position="40"/>
    </location>
</feature>
<proteinExistence type="predicted"/>
<feature type="compositionally biased region" description="Basic residues" evidence="1">
    <location>
        <begin position="1142"/>
        <end position="1151"/>
    </location>
</feature>
<feature type="region of interest" description="Disordered" evidence="1">
    <location>
        <begin position="1"/>
        <end position="77"/>
    </location>
</feature>
<organism evidence="3 4">
    <name type="scientific">Rhizoctonia solani</name>
    <dbReference type="NCBI Taxonomy" id="456999"/>
    <lineage>
        <taxon>Eukaryota</taxon>
        <taxon>Fungi</taxon>
        <taxon>Dikarya</taxon>
        <taxon>Basidiomycota</taxon>
        <taxon>Agaricomycotina</taxon>
        <taxon>Agaricomycetes</taxon>
        <taxon>Cantharellales</taxon>
        <taxon>Ceratobasidiaceae</taxon>
        <taxon>Rhizoctonia</taxon>
    </lineage>
</organism>
<dbReference type="InterPro" id="IPR003169">
    <property type="entry name" value="GYF"/>
</dbReference>